<sequence>MSWTRTLSSPLPTQSTKSIRWGRLTRRFTRGVLWVLAKSMSNFPWIILGVFVGVCAALLIMKERAHWLASLEFELYPPPVPTSILATVREAERRSYEERSIVRQLAEEAQDVLVFTSPEIAYKMDFSVGRYRIKAQTVEAILPWAVENNFVVLRTTSAKSFSHALAYFSEQPGLNDWQAATYLEWLKKSHPLMASTPWSEIAANPELVAKLYSGYMGAGGDWDLWRENLTPGPIAVQRLGLK</sequence>
<protein>
    <submittedName>
        <fullName evidence="2">Uncharacterized protein</fullName>
    </submittedName>
</protein>
<feature type="transmembrane region" description="Helical" evidence="1">
    <location>
        <begin position="43"/>
        <end position="61"/>
    </location>
</feature>
<gene>
    <name evidence="2" type="ORF">TRL7639_04182</name>
</gene>
<name>A0A1Y5TUQ1_9RHOB</name>
<evidence type="ECO:0000256" key="1">
    <source>
        <dbReference type="SAM" id="Phobius"/>
    </source>
</evidence>
<reference evidence="2 3" key="1">
    <citation type="submission" date="2017-03" db="EMBL/GenBank/DDBJ databases">
        <authorList>
            <person name="Afonso C.L."/>
            <person name="Miller P.J."/>
            <person name="Scott M.A."/>
            <person name="Spackman E."/>
            <person name="Goraichik I."/>
            <person name="Dimitrov K.M."/>
            <person name="Suarez D.L."/>
            <person name="Swayne D.E."/>
        </authorList>
    </citation>
    <scope>NUCLEOTIDE SEQUENCE [LARGE SCALE GENOMIC DNA]</scope>
    <source>
        <strain evidence="2 3">CECT 7639</strain>
    </source>
</reference>
<evidence type="ECO:0000313" key="2">
    <source>
        <dbReference type="EMBL" id="SLN70612.1"/>
    </source>
</evidence>
<organism evidence="2 3">
    <name type="scientific">Falsiruegeria litorea R37</name>
    <dbReference type="NCBI Taxonomy" id="1200284"/>
    <lineage>
        <taxon>Bacteria</taxon>
        <taxon>Pseudomonadati</taxon>
        <taxon>Pseudomonadota</taxon>
        <taxon>Alphaproteobacteria</taxon>
        <taxon>Rhodobacterales</taxon>
        <taxon>Roseobacteraceae</taxon>
        <taxon>Falsiruegeria</taxon>
    </lineage>
</organism>
<accession>A0A1Y5TUQ1</accession>
<proteinExistence type="predicted"/>
<dbReference type="AlphaFoldDB" id="A0A1Y5TUQ1"/>
<evidence type="ECO:0000313" key="3">
    <source>
        <dbReference type="Proteomes" id="UP000193077"/>
    </source>
</evidence>
<dbReference type="EMBL" id="FWFO01000005">
    <property type="protein sequence ID" value="SLN70612.1"/>
    <property type="molecule type" value="Genomic_DNA"/>
</dbReference>
<dbReference type="Proteomes" id="UP000193077">
    <property type="component" value="Unassembled WGS sequence"/>
</dbReference>
<keyword evidence="1" id="KW-0812">Transmembrane</keyword>
<keyword evidence="1" id="KW-0472">Membrane</keyword>
<keyword evidence="3" id="KW-1185">Reference proteome</keyword>
<keyword evidence="1" id="KW-1133">Transmembrane helix</keyword>